<proteinExistence type="predicted"/>
<dbReference type="EMBL" id="PQIB02000017">
    <property type="protein sequence ID" value="RLM58003.1"/>
    <property type="molecule type" value="Genomic_DNA"/>
</dbReference>
<accession>A0A3L6PI79</accession>
<feature type="region of interest" description="Disordered" evidence="1">
    <location>
        <begin position="1"/>
        <end position="21"/>
    </location>
</feature>
<keyword evidence="3" id="KW-1185">Reference proteome</keyword>
<dbReference type="Proteomes" id="UP000275267">
    <property type="component" value="Unassembled WGS sequence"/>
</dbReference>
<sequence length="49" mass="5468">MMCKKTKAIPEEKKHPSVTTSVFVRTPKPVAAERPIVRGKPSEPSCKFN</sequence>
<reference evidence="3" key="1">
    <citation type="journal article" date="2019" name="Nat. Commun.">
        <title>The genome of broomcorn millet.</title>
        <authorList>
            <person name="Zou C."/>
            <person name="Miki D."/>
            <person name="Li D."/>
            <person name="Tang Q."/>
            <person name="Xiao L."/>
            <person name="Rajput S."/>
            <person name="Deng P."/>
            <person name="Jia W."/>
            <person name="Huang R."/>
            <person name="Zhang M."/>
            <person name="Sun Y."/>
            <person name="Hu J."/>
            <person name="Fu X."/>
            <person name="Schnable P.S."/>
            <person name="Li F."/>
            <person name="Zhang H."/>
            <person name="Feng B."/>
            <person name="Zhu X."/>
            <person name="Liu R."/>
            <person name="Schnable J.C."/>
            <person name="Zhu J.-K."/>
            <person name="Zhang H."/>
        </authorList>
    </citation>
    <scope>NUCLEOTIDE SEQUENCE [LARGE SCALE GENOMIC DNA]</scope>
</reference>
<evidence type="ECO:0000313" key="3">
    <source>
        <dbReference type="Proteomes" id="UP000275267"/>
    </source>
</evidence>
<evidence type="ECO:0000313" key="2">
    <source>
        <dbReference type="EMBL" id="RLM58003.1"/>
    </source>
</evidence>
<name>A0A3L6PI79_PANMI</name>
<gene>
    <name evidence="2" type="ORF">C2845_PM18G03000</name>
</gene>
<organism evidence="2 3">
    <name type="scientific">Panicum miliaceum</name>
    <name type="common">Proso millet</name>
    <name type="synonym">Broomcorn millet</name>
    <dbReference type="NCBI Taxonomy" id="4540"/>
    <lineage>
        <taxon>Eukaryota</taxon>
        <taxon>Viridiplantae</taxon>
        <taxon>Streptophyta</taxon>
        <taxon>Embryophyta</taxon>
        <taxon>Tracheophyta</taxon>
        <taxon>Spermatophyta</taxon>
        <taxon>Magnoliopsida</taxon>
        <taxon>Liliopsida</taxon>
        <taxon>Poales</taxon>
        <taxon>Poaceae</taxon>
        <taxon>PACMAD clade</taxon>
        <taxon>Panicoideae</taxon>
        <taxon>Panicodae</taxon>
        <taxon>Paniceae</taxon>
        <taxon>Panicinae</taxon>
        <taxon>Panicum</taxon>
        <taxon>Panicum sect. Panicum</taxon>
    </lineage>
</organism>
<protein>
    <submittedName>
        <fullName evidence="2">Uncharacterized protein</fullName>
    </submittedName>
</protein>
<comment type="caution">
    <text evidence="2">The sequence shown here is derived from an EMBL/GenBank/DDBJ whole genome shotgun (WGS) entry which is preliminary data.</text>
</comment>
<evidence type="ECO:0000256" key="1">
    <source>
        <dbReference type="SAM" id="MobiDB-lite"/>
    </source>
</evidence>
<dbReference type="AlphaFoldDB" id="A0A3L6PI79"/>